<name>A0A1V8YBQ8_9ENTE</name>
<dbReference type="AlphaFoldDB" id="A0A1V8YBQ8"/>
<accession>A0A1V8YBQ8</accession>
<sequence>MTYSETLITKNQVNKFVIHTYIEGKKVSTQTTDIDYVNNSILKEGLFSLKQSVEESRNVNARGIGAIAGCIAAIAGINGTVAYLIAGTCVAACPAVAPICAACIAGVCTIGAADIGGVIACFKL</sequence>
<dbReference type="Proteomes" id="UP000192477">
    <property type="component" value="Unassembled WGS sequence"/>
</dbReference>
<protein>
    <submittedName>
        <fullName evidence="1">Uncharacterized protein</fullName>
    </submittedName>
</protein>
<evidence type="ECO:0000313" key="2">
    <source>
        <dbReference type="Proteomes" id="UP000192477"/>
    </source>
</evidence>
<comment type="caution">
    <text evidence="1">The sequence shown here is derived from an EMBL/GenBank/DDBJ whole genome shotgun (WGS) entry which is preliminary data.</text>
</comment>
<proteinExistence type="predicted"/>
<reference evidence="1 2" key="1">
    <citation type="journal article" date="2017" name="BMC Microbiol.">
        <title>Comparative genomics of Enterococcus spp. isolated from bovine feces.</title>
        <authorList>
            <person name="Beukers A.G."/>
            <person name="Zaheer R."/>
            <person name="Goji N."/>
            <person name="Amoako K.K."/>
            <person name="Chaves A.V."/>
            <person name="Ward M.P."/>
            <person name="McAllister T.A."/>
        </authorList>
    </citation>
    <scope>NUCLEOTIDE SEQUENCE [LARGE SCALE GENOMIC DNA]</scope>
    <source>
        <strain evidence="1 2">F1129D 143</strain>
    </source>
</reference>
<dbReference type="EMBL" id="MJEA01000008">
    <property type="protein sequence ID" value="OQO70051.1"/>
    <property type="molecule type" value="Genomic_DNA"/>
</dbReference>
<gene>
    <name evidence="1" type="ORF">BH747_08945</name>
</gene>
<evidence type="ECO:0000313" key="1">
    <source>
        <dbReference type="EMBL" id="OQO70051.1"/>
    </source>
</evidence>
<dbReference type="STRING" id="112904.BH747_08945"/>
<organism evidence="1 2">
    <name type="scientific">Enterococcus villorum</name>
    <dbReference type="NCBI Taxonomy" id="112904"/>
    <lineage>
        <taxon>Bacteria</taxon>
        <taxon>Bacillati</taxon>
        <taxon>Bacillota</taxon>
        <taxon>Bacilli</taxon>
        <taxon>Lactobacillales</taxon>
        <taxon>Enterococcaceae</taxon>
        <taxon>Enterococcus</taxon>
    </lineage>
</organism>